<gene>
    <name evidence="1" type="ORF">NITMOv2_2108</name>
</gene>
<evidence type="ECO:0000313" key="1">
    <source>
        <dbReference type="EMBL" id="ALA58525.1"/>
    </source>
</evidence>
<dbReference type="Proteomes" id="UP000069205">
    <property type="component" value="Chromosome"/>
</dbReference>
<dbReference type="AlphaFoldDB" id="A0A0K2GC45"/>
<dbReference type="KEGG" id="nmv:NITMOv2_2108"/>
<evidence type="ECO:0000313" key="2">
    <source>
        <dbReference type="Proteomes" id="UP000069205"/>
    </source>
</evidence>
<reference evidence="1 2" key="1">
    <citation type="journal article" date="2015" name="Proc. Natl. Acad. Sci. U.S.A.">
        <title>Expanded metabolic versatility of ubiquitous nitrite-oxidizing bacteria from the genus Nitrospira.</title>
        <authorList>
            <person name="Koch H."/>
            <person name="Lucker S."/>
            <person name="Albertsen M."/>
            <person name="Kitzinger K."/>
            <person name="Herbold C."/>
            <person name="Spieck E."/>
            <person name="Nielsen P.H."/>
            <person name="Wagner M."/>
            <person name="Daims H."/>
        </authorList>
    </citation>
    <scope>NUCLEOTIDE SEQUENCE [LARGE SCALE GENOMIC DNA]</scope>
    <source>
        <strain evidence="1 2">NSP M-1</strain>
    </source>
</reference>
<keyword evidence="2" id="KW-1185">Reference proteome</keyword>
<protein>
    <submittedName>
        <fullName evidence="1">Uncharacterized protein</fullName>
    </submittedName>
</protein>
<organism evidence="1 2">
    <name type="scientific">Nitrospira moscoviensis</name>
    <dbReference type="NCBI Taxonomy" id="42253"/>
    <lineage>
        <taxon>Bacteria</taxon>
        <taxon>Pseudomonadati</taxon>
        <taxon>Nitrospirota</taxon>
        <taxon>Nitrospiria</taxon>
        <taxon>Nitrospirales</taxon>
        <taxon>Nitrospiraceae</taxon>
        <taxon>Nitrospira</taxon>
    </lineage>
</organism>
<dbReference type="EMBL" id="CP011801">
    <property type="protein sequence ID" value="ALA58525.1"/>
    <property type="molecule type" value="Genomic_DNA"/>
</dbReference>
<proteinExistence type="predicted"/>
<sequence length="60" mass="6705">MVIGQWVGKVKEWLALSKVEGASVIGDRRRLRCTCRLSLVTRHSSRITLHSAAAASPCWR</sequence>
<accession>A0A0K2GC45</accession>
<name>A0A0K2GC45_NITMO</name>